<protein>
    <recommendedName>
        <fullName evidence="7">DUF4139 domain-containing protein</fullName>
    </recommendedName>
</protein>
<evidence type="ECO:0000259" key="3">
    <source>
        <dbReference type="Pfam" id="PF13598"/>
    </source>
</evidence>
<feature type="region of interest" description="Disordered" evidence="2">
    <location>
        <begin position="738"/>
        <end position="790"/>
    </location>
</feature>
<feature type="domain" description="DUF4140" evidence="4">
    <location>
        <begin position="813"/>
        <end position="909"/>
    </location>
</feature>
<evidence type="ECO:0008006" key="7">
    <source>
        <dbReference type="Google" id="ProtNLM"/>
    </source>
</evidence>
<evidence type="ECO:0000259" key="4">
    <source>
        <dbReference type="Pfam" id="PF13600"/>
    </source>
</evidence>
<evidence type="ECO:0000256" key="2">
    <source>
        <dbReference type="SAM" id="MobiDB-lite"/>
    </source>
</evidence>
<dbReference type="InterPro" id="IPR025554">
    <property type="entry name" value="DUF4140"/>
</dbReference>
<dbReference type="Proteomes" id="UP000050795">
    <property type="component" value="Unassembled WGS sequence"/>
</dbReference>
<keyword evidence="5" id="KW-1185">Reference proteome</keyword>
<organism evidence="5 6">
    <name type="scientific">Trichobilharzia regenti</name>
    <name type="common">Nasal bird schistosome</name>
    <dbReference type="NCBI Taxonomy" id="157069"/>
    <lineage>
        <taxon>Eukaryota</taxon>
        <taxon>Metazoa</taxon>
        <taxon>Spiralia</taxon>
        <taxon>Lophotrochozoa</taxon>
        <taxon>Platyhelminthes</taxon>
        <taxon>Trematoda</taxon>
        <taxon>Digenea</taxon>
        <taxon>Strigeidida</taxon>
        <taxon>Schistosomatoidea</taxon>
        <taxon>Schistosomatidae</taxon>
        <taxon>Trichobilharzia</taxon>
    </lineage>
</organism>
<proteinExistence type="predicted"/>
<feature type="region of interest" description="Disordered" evidence="2">
    <location>
        <begin position="960"/>
        <end position="982"/>
    </location>
</feature>
<evidence type="ECO:0000313" key="6">
    <source>
        <dbReference type="WBParaSite" id="TREG1_5160.1"/>
    </source>
</evidence>
<sequence length="1509" mass="166419">MTKGLLSIKAFDANLRITSSASDKEGKLTSHLFIFFTIVEVTTVQLVENGSVDHNNLVYREEGEEVSPLETTKAEVSLLSEDINKGDIVITEKSEDIRDDYDTYIIKEVGPDLHKETEYHHIEIPEEEGVLISDNELPSPPLSVCQELQLENTEEHFPPTPSPSPKDPSDIASHIGEVALGDLLSNNQESKAEQVSSNKEEEDIFSEEPTFQQKNEYSDEVAPNLSSYIADEFDNQSADYLNADIGPEVPVTQADNFTGISELKEEGNTFETGSLVAESPNSEKDLTELPNLEKASAESLKLDKESTESSNLERAFTESANVEEQAITPSCLEQEAEQLSSFEGEVNRTAEFQEEVIDSSKFEEEIIESTESPDIFTSQSQVDTVCFQSPLTEYHPVEKEEETEEEGDKETEQFDQVLVAEPSHEKDPGSFYTHSEASLTKDSTNDFLDNSNRNSLISSESVPSKQRSSLTNSIGESVNCITADNTNKNLKELTCDTSMGTTVGVSDIMADQSEIKESYTSYPYEVENTPSQSSFGHLGDTNEMPSHGEYQTSIDDGDDELPIDRKVTTEPNVYDDEDDYEEDVVHEESEQTNMKTEESYTTFTNSSQPKQEPHPDIAALKQKEISNQSTINTVGGDNGQDFDGSSKMTFNQIREDLEKKNVIGSLQPLHPEQYIMHHQAGVLRQQQEMVVLNPQTGEVLNDRYSASTTAITTATTNTSHHFARNLTSNDTVVTTGGNVNGPSSGHVTTGQQKSSVYRKTEQNSVDGTNGGAGGMSTNSNGGSAGGRGGASAGGLDRCRQAYNMFECQMAQLTVFLDRALICRRIRPRFNASEITEVLFEHLSPAIDKDSIRVEIRGAATILDVSFSAKSLSGDEDTWSQVINELLIELRQCRRRADNLVNRIIRTEKQRCVLETFADSLSRREDEILFSGNHHGPAASTGAQNHTAATDQLNNIPSQTAQSGQLTTLSAEHKSTTDITNPYDPRNVETLHRFLEIYKDEAERFDTVLMDTNEELEQVRTRIETLEKEIHDIELKQDEHLARELSVLVEPRETGQVEMLVSYVVGRCGWKPAYDIRIFNNDGTMKIVYYGMVQQATGEDWETRYMTLSTAQPGIGGTVPHLGVQRVHFRRDHSPAIPIPRNAISGSGATASGITGGASSTHSGPGASMSGGTSAAGKHSRSCAKLGAFRRSNRPTGTSLNETDRGSVENERDGITPAGTLQRGSSTENAYATGLRAAGSRQISRRTLASSMLFNSGSSPSPLLSNRMSVLMNSQSTLLPNTTSPSAPPVGTVATLQLEVPRPPSLIRCDNEPNRVTVGLLDLQPRYEYVTVPKRSLHAYLKATAVNNTEFSILAGPTNIYADNTFIGKSEIRAVAPGEEFSCHLGAENGVKILYRPLYKYREGTGSGGKNATMTFKQLIEVRNTFDRRIRLMVVDQVPVSAEDKIKVSLLEPTIKHPEKYDRNKPIRMNKYNNVEWDLDLGPGEIRELTLKYSVEHPINEDLDVSVSEI</sequence>
<reference evidence="5" key="1">
    <citation type="submission" date="2022-06" db="EMBL/GenBank/DDBJ databases">
        <authorList>
            <person name="Berger JAMES D."/>
            <person name="Berger JAMES D."/>
        </authorList>
    </citation>
    <scope>NUCLEOTIDE SEQUENCE [LARGE SCALE GENOMIC DNA]</scope>
</reference>
<feature type="region of interest" description="Disordered" evidence="2">
    <location>
        <begin position="1135"/>
        <end position="1227"/>
    </location>
</feature>
<feature type="compositionally biased region" description="Polar residues" evidence="2">
    <location>
        <begin position="432"/>
        <end position="471"/>
    </location>
</feature>
<feature type="compositionally biased region" description="Polar residues" evidence="2">
    <location>
        <begin position="184"/>
        <end position="197"/>
    </location>
</feature>
<feature type="compositionally biased region" description="Low complexity" evidence="2">
    <location>
        <begin position="1142"/>
        <end position="1176"/>
    </location>
</feature>
<feature type="coiled-coil region" evidence="1">
    <location>
        <begin position="882"/>
        <end position="909"/>
    </location>
</feature>
<feature type="compositionally biased region" description="Polar residues" evidence="2">
    <location>
        <begin position="738"/>
        <end position="766"/>
    </location>
</feature>
<feature type="compositionally biased region" description="Polar residues" evidence="2">
    <location>
        <begin position="591"/>
        <end position="610"/>
    </location>
</feature>
<evidence type="ECO:0000313" key="5">
    <source>
        <dbReference type="Proteomes" id="UP000050795"/>
    </source>
</evidence>
<feature type="compositionally biased region" description="Polar residues" evidence="2">
    <location>
        <begin position="308"/>
        <end position="322"/>
    </location>
</feature>
<dbReference type="NCBIfam" id="TIGR02231">
    <property type="entry name" value="mucoidy inhibitor MuiA family protein"/>
    <property type="match status" value="1"/>
</dbReference>
<accession>A0AA85JZ39</accession>
<feature type="domain" description="DUF4139" evidence="3">
    <location>
        <begin position="1060"/>
        <end position="1497"/>
    </location>
</feature>
<feature type="compositionally biased region" description="Basic and acidic residues" evidence="2">
    <location>
        <begin position="1201"/>
        <end position="1213"/>
    </location>
</feature>
<feature type="region of interest" description="Disordered" evidence="2">
    <location>
        <begin position="542"/>
        <end position="561"/>
    </location>
</feature>
<keyword evidence="1" id="KW-0175">Coiled coil</keyword>
<dbReference type="WBParaSite" id="TREG1_5160.1">
    <property type="protein sequence ID" value="TREG1_5160.1"/>
    <property type="gene ID" value="TREG1_5160"/>
</dbReference>
<dbReference type="PANTHER" id="PTHR31005">
    <property type="entry name" value="DUF4139 DOMAIN-CONTAINING PROTEIN"/>
    <property type="match status" value="1"/>
</dbReference>
<feature type="compositionally biased region" description="Polar residues" evidence="2">
    <location>
        <begin position="960"/>
        <end position="969"/>
    </location>
</feature>
<feature type="compositionally biased region" description="Acidic residues" evidence="2">
    <location>
        <begin position="399"/>
        <end position="409"/>
    </location>
</feature>
<reference evidence="6" key="2">
    <citation type="submission" date="2023-11" db="UniProtKB">
        <authorList>
            <consortium name="WormBaseParasite"/>
        </authorList>
    </citation>
    <scope>IDENTIFICATION</scope>
</reference>
<evidence type="ECO:0000256" key="1">
    <source>
        <dbReference type="SAM" id="Coils"/>
    </source>
</evidence>
<dbReference type="Pfam" id="PF13598">
    <property type="entry name" value="DUF4139"/>
    <property type="match status" value="1"/>
</dbReference>
<dbReference type="InterPro" id="IPR011935">
    <property type="entry name" value="CHP02231"/>
</dbReference>
<feature type="region of interest" description="Disordered" evidence="2">
    <location>
        <begin position="184"/>
        <end position="210"/>
    </location>
</feature>
<feature type="region of interest" description="Disordered" evidence="2">
    <location>
        <begin position="265"/>
        <end position="325"/>
    </location>
</feature>
<feature type="coiled-coil region" evidence="1">
    <location>
        <begin position="1008"/>
        <end position="1042"/>
    </location>
</feature>
<dbReference type="PANTHER" id="PTHR31005:SF8">
    <property type="entry name" value="DUF4139 DOMAIN-CONTAINING PROTEIN"/>
    <property type="match status" value="1"/>
</dbReference>
<feature type="region of interest" description="Disordered" evidence="2">
    <location>
        <begin position="387"/>
        <end position="471"/>
    </location>
</feature>
<dbReference type="Pfam" id="PF13600">
    <property type="entry name" value="DUF4140"/>
    <property type="match status" value="1"/>
</dbReference>
<feature type="region of interest" description="Disordered" evidence="2">
    <location>
        <begin position="152"/>
        <end position="172"/>
    </location>
</feature>
<feature type="region of interest" description="Disordered" evidence="2">
    <location>
        <begin position="586"/>
        <end position="614"/>
    </location>
</feature>
<name>A0AA85JZ39_TRIRE</name>
<dbReference type="InterPro" id="IPR037291">
    <property type="entry name" value="DUF4139"/>
</dbReference>